<keyword evidence="2" id="KW-0808">Transferase</keyword>
<dbReference type="GO" id="GO:0032259">
    <property type="term" value="P:methylation"/>
    <property type="evidence" value="ECO:0007669"/>
    <property type="project" value="UniProtKB-KW"/>
</dbReference>
<sequence length="220" mass="24671">MQTSDNVARVMPRYYAQRAAEYERVFDKPHRQPDIAALKAWLRAQFAGRRVLEVATGTGFWLPEATAEATAWLGTDINPEVLALAREKALDFDRVSFQIADAYALPASLAACRFDAAFAGLWFSHVPVSRRAAWLAQLQACLAPGARVVLIDNRYVAGDSTPIVRVDDEGNGFQQRQLSDGSTHEVLKNFPTAAEFEALLPGRRFEFRELDYFWTLVFEA</sequence>
<gene>
    <name evidence="2" type="ORF">CDO81_25370</name>
</gene>
<name>A0A254MYG3_9BURK</name>
<dbReference type="CDD" id="cd02440">
    <property type="entry name" value="AdoMet_MTases"/>
    <property type="match status" value="1"/>
</dbReference>
<dbReference type="SUPFAM" id="SSF53335">
    <property type="entry name" value="S-adenosyl-L-methionine-dependent methyltransferases"/>
    <property type="match status" value="1"/>
</dbReference>
<dbReference type="EMBL" id="NISI01000018">
    <property type="protein sequence ID" value="OWR00474.1"/>
    <property type="molecule type" value="Genomic_DNA"/>
</dbReference>
<dbReference type="OrthoDB" id="6006151at2"/>
<dbReference type="PANTHER" id="PTHR43591">
    <property type="entry name" value="METHYLTRANSFERASE"/>
    <property type="match status" value="1"/>
</dbReference>
<dbReference type="InterPro" id="IPR041698">
    <property type="entry name" value="Methyltransf_25"/>
</dbReference>
<dbReference type="RefSeq" id="WP_088486057.1">
    <property type="nucleotide sequence ID" value="NZ_NISI01000018.1"/>
</dbReference>
<keyword evidence="2" id="KW-0489">Methyltransferase</keyword>
<comment type="caution">
    <text evidence="2">The sequence shown here is derived from an EMBL/GenBank/DDBJ whole genome shotgun (WGS) entry which is preliminary data.</text>
</comment>
<accession>A0A254MYG3</accession>
<dbReference type="Gene3D" id="3.40.50.150">
    <property type="entry name" value="Vaccinia Virus protein VP39"/>
    <property type="match status" value="1"/>
</dbReference>
<dbReference type="AlphaFoldDB" id="A0A254MYG3"/>
<proteinExistence type="predicted"/>
<dbReference type="Pfam" id="PF13649">
    <property type="entry name" value="Methyltransf_25"/>
    <property type="match status" value="1"/>
</dbReference>
<dbReference type="InterPro" id="IPR029063">
    <property type="entry name" value="SAM-dependent_MTases_sf"/>
</dbReference>
<dbReference type="Proteomes" id="UP000197446">
    <property type="component" value="Unassembled WGS sequence"/>
</dbReference>
<reference evidence="2 3" key="1">
    <citation type="journal article" date="2007" name="Int. J. Syst. Evol. Microbiol.">
        <title>Description of Pelomonas aquatica sp. nov. and Pelomonas puraquae sp. nov., isolated from industrial and haemodialysis water.</title>
        <authorList>
            <person name="Gomila M."/>
            <person name="Bowien B."/>
            <person name="Falsen E."/>
            <person name="Moore E.R."/>
            <person name="Lalucat J."/>
        </authorList>
    </citation>
    <scope>NUCLEOTIDE SEQUENCE [LARGE SCALE GENOMIC DNA]</scope>
    <source>
        <strain evidence="2 3">CCUG 52769</strain>
    </source>
</reference>
<dbReference type="GO" id="GO:0008168">
    <property type="term" value="F:methyltransferase activity"/>
    <property type="evidence" value="ECO:0007669"/>
    <property type="project" value="UniProtKB-KW"/>
</dbReference>
<dbReference type="PANTHER" id="PTHR43591:SF110">
    <property type="entry name" value="RHODANESE DOMAIN-CONTAINING PROTEIN"/>
    <property type="match status" value="1"/>
</dbReference>
<keyword evidence="3" id="KW-1185">Reference proteome</keyword>
<evidence type="ECO:0000313" key="2">
    <source>
        <dbReference type="EMBL" id="OWR00474.1"/>
    </source>
</evidence>
<evidence type="ECO:0000259" key="1">
    <source>
        <dbReference type="Pfam" id="PF13649"/>
    </source>
</evidence>
<protein>
    <submittedName>
        <fullName evidence="2">SAM-dependent methyltransferase</fullName>
    </submittedName>
</protein>
<feature type="domain" description="Methyltransferase" evidence="1">
    <location>
        <begin position="51"/>
        <end position="145"/>
    </location>
</feature>
<organism evidence="2 3">
    <name type="scientific">Roseateles puraquae</name>
    <dbReference type="NCBI Taxonomy" id="431059"/>
    <lineage>
        <taxon>Bacteria</taxon>
        <taxon>Pseudomonadati</taxon>
        <taxon>Pseudomonadota</taxon>
        <taxon>Betaproteobacteria</taxon>
        <taxon>Burkholderiales</taxon>
        <taxon>Sphaerotilaceae</taxon>
        <taxon>Roseateles</taxon>
    </lineage>
</organism>
<evidence type="ECO:0000313" key="3">
    <source>
        <dbReference type="Proteomes" id="UP000197446"/>
    </source>
</evidence>